<proteinExistence type="predicted"/>
<sequence length="442" mass="49234">MSFSRNKIKPFEEIDLTASSPEPEPEPTQRRIYKPEPESTQRRIYKPEPESTQRRIYKPESAYSHRHRAHVNAEAKPLAYRRHPTPYAHKTSQRPSNVKRAGAVRERDHHPNPQVHPDHLARIINTSNPQAVREVLLNLCKLSPALSGAVARGLAHSSTFAQATIKKYHPTPNIKADPGRRAPSVSSESDDFEPLSSSRIPYLKHERKPSPTPSHRSSSTAFSDMLLLKPTTSFDKPRSPLGSTSRSALEHREAQGSAIAHTGLGTELTTPTMTCRQCQKPFEHKYGFCSWHTGRLTMTAHGFPRYSCCDAPVDAEGCESATAHVAASASKSPMKPTTQKTGSSGVTKYPSTKTELRSRKVCVKCQQQFDEGFEDNGCSFHPGTKVMNDERAVEWTCCGYGPREAGCQFEDFHVTADAQGARKRTPSYESSSFPRIKAPRLF</sequence>
<organism evidence="2 3">
    <name type="scientific">Pleomassaria siparia CBS 279.74</name>
    <dbReference type="NCBI Taxonomy" id="1314801"/>
    <lineage>
        <taxon>Eukaryota</taxon>
        <taxon>Fungi</taxon>
        <taxon>Dikarya</taxon>
        <taxon>Ascomycota</taxon>
        <taxon>Pezizomycotina</taxon>
        <taxon>Dothideomycetes</taxon>
        <taxon>Pleosporomycetidae</taxon>
        <taxon>Pleosporales</taxon>
        <taxon>Pleomassariaceae</taxon>
        <taxon>Pleomassaria</taxon>
    </lineage>
</organism>
<gene>
    <name evidence="2" type="ORF">K504DRAFT_157449</name>
</gene>
<feature type="region of interest" description="Disordered" evidence="1">
    <location>
        <begin position="1"/>
        <end position="67"/>
    </location>
</feature>
<dbReference type="AlphaFoldDB" id="A0A6G1KP48"/>
<dbReference type="Proteomes" id="UP000799428">
    <property type="component" value="Unassembled WGS sequence"/>
</dbReference>
<dbReference type="EMBL" id="MU005765">
    <property type="protein sequence ID" value="KAF2714252.1"/>
    <property type="molecule type" value="Genomic_DNA"/>
</dbReference>
<feature type="compositionally biased region" description="Basic and acidic residues" evidence="1">
    <location>
        <begin position="27"/>
        <end position="53"/>
    </location>
</feature>
<accession>A0A6G1KP48</accession>
<evidence type="ECO:0000256" key="1">
    <source>
        <dbReference type="SAM" id="MobiDB-lite"/>
    </source>
</evidence>
<feature type="region of interest" description="Disordered" evidence="1">
    <location>
        <begin position="170"/>
        <end position="262"/>
    </location>
</feature>
<evidence type="ECO:0000313" key="3">
    <source>
        <dbReference type="Proteomes" id="UP000799428"/>
    </source>
</evidence>
<dbReference type="OrthoDB" id="3798352at2759"/>
<feature type="compositionally biased region" description="Polar residues" evidence="1">
    <location>
        <begin position="329"/>
        <end position="352"/>
    </location>
</feature>
<feature type="region of interest" description="Disordered" evidence="1">
    <location>
        <begin position="328"/>
        <end position="352"/>
    </location>
</feature>
<evidence type="ECO:0000313" key="2">
    <source>
        <dbReference type="EMBL" id="KAF2714252.1"/>
    </source>
</evidence>
<name>A0A6G1KP48_9PLEO</name>
<protein>
    <submittedName>
        <fullName evidence="2">Uncharacterized protein</fullName>
    </submittedName>
</protein>
<reference evidence="2" key="1">
    <citation type="journal article" date="2020" name="Stud. Mycol.">
        <title>101 Dothideomycetes genomes: a test case for predicting lifestyles and emergence of pathogens.</title>
        <authorList>
            <person name="Haridas S."/>
            <person name="Albert R."/>
            <person name="Binder M."/>
            <person name="Bloem J."/>
            <person name="Labutti K."/>
            <person name="Salamov A."/>
            <person name="Andreopoulos B."/>
            <person name="Baker S."/>
            <person name="Barry K."/>
            <person name="Bills G."/>
            <person name="Bluhm B."/>
            <person name="Cannon C."/>
            <person name="Castanera R."/>
            <person name="Culley D."/>
            <person name="Daum C."/>
            <person name="Ezra D."/>
            <person name="Gonzalez J."/>
            <person name="Henrissat B."/>
            <person name="Kuo A."/>
            <person name="Liang C."/>
            <person name="Lipzen A."/>
            <person name="Lutzoni F."/>
            <person name="Magnuson J."/>
            <person name="Mondo S."/>
            <person name="Nolan M."/>
            <person name="Ohm R."/>
            <person name="Pangilinan J."/>
            <person name="Park H.-J."/>
            <person name="Ramirez L."/>
            <person name="Alfaro M."/>
            <person name="Sun H."/>
            <person name="Tritt A."/>
            <person name="Yoshinaga Y."/>
            <person name="Zwiers L.-H."/>
            <person name="Turgeon B."/>
            <person name="Goodwin S."/>
            <person name="Spatafora J."/>
            <person name="Crous P."/>
            <person name="Grigoriev I."/>
        </authorList>
    </citation>
    <scope>NUCLEOTIDE SEQUENCE</scope>
    <source>
        <strain evidence="2">CBS 279.74</strain>
    </source>
</reference>
<keyword evidence="3" id="KW-1185">Reference proteome</keyword>